<sequence>MTTILYTKIGLLPQCVQDTIWSFNVEGHIEKTKILLEEFNSDCTLYCAGCLKKVHIKDCFCGFSQGYSFSAEYYFYLITKREPYRYNHYGIECGDSDCNGMRTKRYNCINYDRKDYYRNWRYRLDIYDKNDEEDNEEYAYYYY</sequence>
<evidence type="ECO:0000313" key="1">
    <source>
        <dbReference type="EMBL" id="QHU06281.1"/>
    </source>
</evidence>
<accession>A0A6C0JN32</accession>
<reference evidence="1" key="1">
    <citation type="journal article" date="2020" name="Nature">
        <title>Giant virus diversity and host interactions through global metagenomics.</title>
        <authorList>
            <person name="Schulz F."/>
            <person name="Roux S."/>
            <person name="Paez-Espino D."/>
            <person name="Jungbluth S."/>
            <person name="Walsh D.A."/>
            <person name="Denef V.J."/>
            <person name="McMahon K.D."/>
            <person name="Konstantinidis K.T."/>
            <person name="Eloe-Fadrosh E.A."/>
            <person name="Kyrpides N.C."/>
            <person name="Woyke T."/>
        </authorList>
    </citation>
    <scope>NUCLEOTIDE SEQUENCE</scope>
    <source>
        <strain evidence="1">GVMAG-M-3300027747-57</strain>
    </source>
</reference>
<dbReference type="EMBL" id="MN740431">
    <property type="protein sequence ID" value="QHU06281.1"/>
    <property type="molecule type" value="Genomic_DNA"/>
</dbReference>
<name>A0A6C0JN32_9ZZZZ</name>
<organism evidence="1">
    <name type="scientific">viral metagenome</name>
    <dbReference type="NCBI Taxonomy" id="1070528"/>
    <lineage>
        <taxon>unclassified sequences</taxon>
        <taxon>metagenomes</taxon>
        <taxon>organismal metagenomes</taxon>
    </lineage>
</organism>
<dbReference type="AlphaFoldDB" id="A0A6C0JN32"/>
<protein>
    <submittedName>
        <fullName evidence="1">Uncharacterized protein</fullName>
    </submittedName>
</protein>
<proteinExistence type="predicted"/>